<organism evidence="1 2">
    <name type="scientific">Deinococcus aerius</name>
    <dbReference type="NCBI Taxonomy" id="200253"/>
    <lineage>
        <taxon>Bacteria</taxon>
        <taxon>Thermotogati</taxon>
        <taxon>Deinococcota</taxon>
        <taxon>Deinococci</taxon>
        <taxon>Deinococcales</taxon>
        <taxon>Deinococcaceae</taxon>
        <taxon>Deinococcus</taxon>
    </lineage>
</organism>
<accession>A0A2I9CSV0</accession>
<evidence type="ECO:0000313" key="2">
    <source>
        <dbReference type="Proteomes" id="UP000236569"/>
    </source>
</evidence>
<gene>
    <name evidence="1" type="ORF">DAERI_020376</name>
</gene>
<dbReference type="EMBL" id="BFAG01000002">
    <property type="protein sequence ID" value="GBF04779.1"/>
    <property type="molecule type" value="Genomic_DNA"/>
</dbReference>
<name>A0A2I9CSV0_9DEIO</name>
<reference evidence="2" key="1">
    <citation type="submission" date="2018-01" db="EMBL/GenBank/DDBJ databases">
        <title>Draft Genome Sequence of the Radioresistant Bacterium Deinococcus aerius TR0125, Isolated from the Higher Atmosphere above Japan.</title>
        <authorList>
            <person name="Satoh K."/>
            <person name="Arai H."/>
            <person name="Sanzen T."/>
            <person name="Kawaguchi Y."/>
            <person name="Hayashi H."/>
            <person name="Yokobori S."/>
            <person name="Yamagishi A."/>
            <person name="Oono Y."/>
            <person name="Narumi I."/>
        </authorList>
    </citation>
    <scope>NUCLEOTIDE SEQUENCE [LARGE SCALE GENOMIC DNA]</scope>
    <source>
        <strain evidence="2">TR0125</strain>
    </source>
</reference>
<comment type="caution">
    <text evidence="1">The sequence shown here is derived from an EMBL/GenBank/DDBJ whole genome shotgun (WGS) entry which is preliminary data.</text>
</comment>
<protein>
    <submittedName>
        <fullName evidence="1">Single-strand binding protein/primosomal replication protein n</fullName>
    </submittedName>
</protein>
<sequence>MWPLCGRVRLDFAPSNLTFPQHAAMMTLTHGTSAEFTAALARPGVLKPGGQFATFTLAGEFKRSREDGTPIRTVFYQPCVAAGRLAGRLGTLGAGEAISGTGVLAAYEGEIVIAVQDAARLPSEHVRLELDGGGAARLLRARWRVRARGVLITPPQAQRLENEVPVTNIRLGLTPKRAEGTETPLVPLELAAYGELAVVLAGQGKGNYLDTWGVLQRRQGAQRRFSRLEVQDVEPLHGTRALL</sequence>
<dbReference type="AlphaFoldDB" id="A0A2I9CSV0"/>
<dbReference type="Proteomes" id="UP000236569">
    <property type="component" value="Unassembled WGS sequence"/>
</dbReference>
<proteinExistence type="predicted"/>
<keyword evidence="2" id="KW-1185">Reference proteome</keyword>
<evidence type="ECO:0000313" key="1">
    <source>
        <dbReference type="EMBL" id="GBF04779.1"/>
    </source>
</evidence>